<name>A0A679KBT2_9HYPH</name>
<dbReference type="AlphaFoldDB" id="A0A679KBT2"/>
<gene>
    <name evidence="1" type="ORF">MBLL_04741</name>
</gene>
<reference evidence="1" key="1">
    <citation type="submission" date="2019-12" db="EMBL/GenBank/DDBJ databases">
        <authorList>
            <person name="Cremers G."/>
        </authorList>
    </citation>
    <scope>NUCLEOTIDE SEQUENCE</scope>
    <source>
        <strain evidence="1">Mbul2</strain>
        <plasmid evidence="1">5</plasmid>
    </source>
</reference>
<organism evidence="1">
    <name type="scientific">Methylobacterium bullatum</name>
    <dbReference type="NCBI Taxonomy" id="570505"/>
    <lineage>
        <taxon>Bacteria</taxon>
        <taxon>Pseudomonadati</taxon>
        <taxon>Pseudomonadota</taxon>
        <taxon>Alphaproteobacteria</taxon>
        <taxon>Hyphomicrobiales</taxon>
        <taxon>Methylobacteriaceae</taxon>
        <taxon>Methylobacterium</taxon>
    </lineage>
</organism>
<geneLocation type="plasmid" evidence="1">
    <name>5</name>
</geneLocation>
<evidence type="ECO:0000313" key="1">
    <source>
        <dbReference type="EMBL" id="CAA2145614.1"/>
    </source>
</evidence>
<dbReference type="EMBL" id="LR743514">
    <property type="protein sequence ID" value="CAA2145614.1"/>
    <property type="molecule type" value="Genomic_DNA"/>
</dbReference>
<proteinExistence type="predicted"/>
<keyword evidence="1" id="KW-0614">Plasmid</keyword>
<accession>A0A679KBT2</accession>
<protein>
    <submittedName>
        <fullName evidence="1">Uncharacterized protein</fullName>
    </submittedName>
</protein>
<sequence length="40" mass="4172">MISLAVPAHFLTDTVAAVMRAHPPRSRTVLAQLSAAGSAR</sequence>